<dbReference type="GO" id="GO:0031966">
    <property type="term" value="C:mitochondrial membrane"/>
    <property type="evidence" value="ECO:0007669"/>
    <property type="project" value="UniProtKB-SubCell"/>
</dbReference>
<evidence type="ECO:0000256" key="4">
    <source>
        <dbReference type="ARBA" id="ARBA00022989"/>
    </source>
</evidence>
<keyword evidence="11" id="KW-1185">Reference proteome</keyword>
<keyword evidence="7" id="KW-0175">Coiled coil</keyword>
<dbReference type="Pfam" id="PF04588">
    <property type="entry name" value="HIG_1_N"/>
    <property type="match status" value="1"/>
</dbReference>
<protein>
    <recommendedName>
        <fullName evidence="2">Respiratory supercomplex factor 1, mitochondrial</fullName>
    </recommendedName>
</protein>
<feature type="transmembrane region" description="Helical" evidence="8">
    <location>
        <begin position="33"/>
        <end position="52"/>
    </location>
</feature>
<name>A0A1B7TCJ3_9ASCO</name>
<evidence type="ECO:0000256" key="8">
    <source>
        <dbReference type="SAM" id="Phobius"/>
    </source>
</evidence>
<accession>A0A1B7TCJ3</accession>
<evidence type="ECO:0000313" key="11">
    <source>
        <dbReference type="Proteomes" id="UP000092321"/>
    </source>
</evidence>
<evidence type="ECO:0000259" key="9">
    <source>
        <dbReference type="PROSITE" id="PS51503"/>
    </source>
</evidence>
<dbReference type="InterPro" id="IPR007667">
    <property type="entry name" value="Hypoxia_induced_domain"/>
</dbReference>
<keyword evidence="4 8" id="KW-1133">Transmembrane helix</keyword>
<keyword evidence="6 8" id="KW-0472">Membrane</keyword>
<dbReference type="GO" id="GO:0097250">
    <property type="term" value="P:mitochondrial respirasome assembly"/>
    <property type="evidence" value="ECO:0007669"/>
    <property type="project" value="TreeGrafter"/>
</dbReference>
<evidence type="ECO:0000256" key="3">
    <source>
        <dbReference type="ARBA" id="ARBA00022692"/>
    </source>
</evidence>
<dbReference type="InterPro" id="IPR050355">
    <property type="entry name" value="RCF1"/>
</dbReference>
<evidence type="ECO:0000256" key="7">
    <source>
        <dbReference type="SAM" id="Coils"/>
    </source>
</evidence>
<dbReference type="Gene3D" id="6.10.140.1320">
    <property type="match status" value="1"/>
</dbReference>
<evidence type="ECO:0000256" key="6">
    <source>
        <dbReference type="ARBA" id="ARBA00023136"/>
    </source>
</evidence>
<evidence type="ECO:0000256" key="1">
    <source>
        <dbReference type="ARBA" id="ARBA00004325"/>
    </source>
</evidence>
<feature type="transmembrane region" description="Helical" evidence="8">
    <location>
        <begin position="64"/>
        <end position="84"/>
    </location>
</feature>
<comment type="subcellular location">
    <subcellularLocation>
        <location evidence="1">Mitochondrion membrane</location>
    </subcellularLocation>
</comment>
<gene>
    <name evidence="10" type="ORF">HANVADRAFT_53078</name>
</gene>
<dbReference type="PANTHER" id="PTHR12297:SF3">
    <property type="entry name" value="HIG1 DOMAIN FAMILY MEMBER 1A"/>
    <property type="match status" value="1"/>
</dbReference>
<evidence type="ECO:0000256" key="5">
    <source>
        <dbReference type="ARBA" id="ARBA00023128"/>
    </source>
</evidence>
<feature type="coiled-coil region" evidence="7">
    <location>
        <begin position="142"/>
        <end position="169"/>
    </location>
</feature>
<organism evidence="10 11">
    <name type="scientific">Hanseniaspora valbyensis NRRL Y-1626</name>
    <dbReference type="NCBI Taxonomy" id="766949"/>
    <lineage>
        <taxon>Eukaryota</taxon>
        <taxon>Fungi</taxon>
        <taxon>Dikarya</taxon>
        <taxon>Ascomycota</taxon>
        <taxon>Saccharomycotina</taxon>
        <taxon>Saccharomycetes</taxon>
        <taxon>Saccharomycodales</taxon>
        <taxon>Saccharomycodaceae</taxon>
        <taxon>Hanseniaspora</taxon>
    </lineage>
</organism>
<keyword evidence="3 8" id="KW-0812">Transmembrane</keyword>
<feature type="domain" description="HIG1" evidence="9">
    <location>
        <begin position="3"/>
        <end position="96"/>
    </location>
</feature>
<dbReference type="OrthoDB" id="6604018at2759"/>
<dbReference type="AlphaFoldDB" id="A0A1B7TCJ3"/>
<dbReference type="Proteomes" id="UP000092321">
    <property type="component" value="Unassembled WGS sequence"/>
</dbReference>
<evidence type="ECO:0000256" key="2">
    <source>
        <dbReference type="ARBA" id="ARBA00013887"/>
    </source>
</evidence>
<keyword evidence="5" id="KW-0496">Mitochondrion</keyword>
<evidence type="ECO:0000313" key="10">
    <source>
        <dbReference type="EMBL" id="OBA26469.1"/>
    </source>
</evidence>
<comment type="caution">
    <text evidence="10">The sequence shown here is derived from an EMBL/GenBank/DDBJ whole genome shotgun (WGS) entry which is preliminary data.</text>
</comment>
<proteinExistence type="predicted"/>
<dbReference type="PROSITE" id="PS51503">
    <property type="entry name" value="HIG1"/>
    <property type="match status" value="1"/>
</dbReference>
<reference evidence="11" key="1">
    <citation type="journal article" date="2016" name="Proc. Natl. Acad. Sci. U.S.A.">
        <title>Comparative genomics of biotechnologically important yeasts.</title>
        <authorList>
            <person name="Riley R."/>
            <person name="Haridas S."/>
            <person name="Wolfe K.H."/>
            <person name="Lopes M.R."/>
            <person name="Hittinger C.T."/>
            <person name="Goeker M."/>
            <person name="Salamov A.A."/>
            <person name="Wisecaver J.H."/>
            <person name="Long T.M."/>
            <person name="Calvey C.H."/>
            <person name="Aerts A.L."/>
            <person name="Barry K.W."/>
            <person name="Choi C."/>
            <person name="Clum A."/>
            <person name="Coughlan A.Y."/>
            <person name="Deshpande S."/>
            <person name="Douglass A.P."/>
            <person name="Hanson S.J."/>
            <person name="Klenk H.-P."/>
            <person name="LaButti K.M."/>
            <person name="Lapidus A."/>
            <person name="Lindquist E.A."/>
            <person name="Lipzen A.M."/>
            <person name="Meier-Kolthoff J.P."/>
            <person name="Ohm R.A."/>
            <person name="Otillar R.P."/>
            <person name="Pangilinan J.L."/>
            <person name="Peng Y."/>
            <person name="Rokas A."/>
            <person name="Rosa C.A."/>
            <person name="Scheuner C."/>
            <person name="Sibirny A.A."/>
            <person name="Slot J.C."/>
            <person name="Stielow J.B."/>
            <person name="Sun H."/>
            <person name="Kurtzman C.P."/>
            <person name="Blackwell M."/>
            <person name="Grigoriev I.V."/>
            <person name="Jeffries T.W."/>
        </authorList>
    </citation>
    <scope>NUCLEOTIDE SEQUENCE [LARGE SCALE GENOMIC DNA]</scope>
    <source>
        <strain evidence="11">NRRL Y-1626</strain>
    </source>
</reference>
<dbReference type="EMBL" id="LXPE01000017">
    <property type="protein sequence ID" value="OBA26469.1"/>
    <property type="molecule type" value="Genomic_DNA"/>
</dbReference>
<dbReference type="PANTHER" id="PTHR12297">
    <property type="entry name" value="HYPOXIA-INDUCBILE GENE 1 HIG1 -RELATED"/>
    <property type="match status" value="1"/>
</dbReference>
<sequence length="170" mass="19847">MSMPSSFDKKDQNEINQMLYHELVWKKCKENPFVPVGMLATFVAVTTAIVKMKKGNKESANIWFRWRVIAQGATIGALVFGAMYQQRDKLLKDKNMTLEELQTEKIKTKAKERERLWIEELERRDNAIQKRKALADLKKKEMEKIQGESSKILAELKELEEKVKEKSSKN</sequence>